<keyword evidence="2" id="KW-1185">Reference proteome</keyword>
<proteinExistence type="predicted"/>
<evidence type="ECO:0000313" key="2">
    <source>
        <dbReference type="Proteomes" id="UP000237682"/>
    </source>
</evidence>
<comment type="caution">
    <text evidence="1">The sequence shown here is derived from an EMBL/GenBank/DDBJ whole genome shotgun (WGS) entry which is preliminary data.</text>
</comment>
<accession>A0A2S9QC36</accession>
<organism evidence="1 2">
    <name type="scientific">Labrys okinawensis</name>
    <dbReference type="NCBI Taxonomy" id="346911"/>
    <lineage>
        <taxon>Bacteria</taxon>
        <taxon>Pseudomonadati</taxon>
        <taxon>Pseudomonadota</taxon>
        <taxon>Alphaproteobacteria</taxon>
        <taxon>Hyphomicrobiales</taxon>
        <taxon>Xanthobacteraceae</taxon>
        <taxon>Labrys</taxon>
    </lineage>
</organism>
<sequence length="82" mass="9368">MEICHLRRPDPGYRPDIEWLVDLQLDCGIRLFGLAVTRTDKGLRVRPPQSKRHLATSFFTKEAATKILDLTQKAIAQHDRAA</sequence>
<dbReference type="AlphaFoldDB" id="A0A2S9QC36"/>
<protein>
    <submittedName>
        <fullName evidence="1">Uncharacterized protein</fullName>
    </submittedName>
</protein>
<reference evidence="1 2" key="1">
    <citation type="submission" date="2018-02" db="EMBL/GenBank/DDBJ databases">
        <title>Whole genome sequencing of endophytic bacterium.</title>
        <authorList>
            <person name="Eedara R."/>
            <person name="Podile A.R."/>
        </authorList>
    </citation>
    <scope>NUCLEOTIDE SEQUENCE [LARGE SCALE GENOMIC DNA]</scope>
    <source>
        <strain evidence="1 2">RP1T</strain>
    </source>
</reference>
<evidence type="ECO:0000313" key="1">
    <source>
        <dbReference type="EMBL" id="PRH86916.1"/>
    </source>
</evidence>
<name>A0A2S9QC36_9HYPH</name>
<dbReference type="RefSeq" id="WP_105863138.1">
    <property type="nucleotide sequence ID" value="NZ_PUEJ01000005.1"/>
</dbReference>
<gene>
    <name evidence="1" type="ORF">C5L14_16655</name>
</gene>
<dbReference type="Proteomes" id="UP000237682">
    <property type="component" value="Unassembled WGS sequence"/>
</dbReference>
<dbReference type="EMBL" id="PUEJ01000005">
    <property type="protein sequence ID" value="PRH86916.1"/>
    <property type="molecule type" value="Genomic_DNA"/>
</dbReference>